<dbReference type="AlphaFoldDB" id="A0A1D6HYS2"/>
<feature type="compositionally biased region" description="Basic and acidic residues" evidence="1">
    <location>
        <begin position="153"/>
        <end position="164"/>
    </location>
</feature>
<protein>
    <submittedName>
        <fullName evidence="2">Aquaporin PIP2-6</fullName>
    </submittedName>
</protein>
<organism evidence="2">
    <name type="scientific">Zea mays</name>
    <name type="common">Maize</name>
    <dbReference type="NCBI Taxonomy" id="4577"/>
    <lineage>
        <taxon>Eukaryota</taxon>
        <taxon>Viridiplantae</taxon>
        <taxon>Streptophyta</taxon>
        <taxon>Embryophyta</taxon>
        <taxon>Tracheophyta</taxon>
        <taxon>Spermatophyta</taxon>
        <taxon>Magnoliopsida</taxon>
        <taxon>Liliopsida</taxon>
        <taxon>Poales</taxon>
        <taxon>Poaceae</taxon>
        <taxon>PACMAD clade</taxon>
        <taxon>Panicoideae</taxon>
        <taxon>Andropogonodae</taxon>
        <taxon>Andropogoneae</taxon>
        <taxon>Tripsacinae</taxon>
        <taxon>Zea</taxon>
    </lineage>
</organism>
<dbReference type="EMBL" id="CM007650">
    <property type="protein sequence ID" value="ONM53264.1"/>
    <property type="molecule type" value="Genomic_DNA"/>
</dbReference>
<sequence>MGKEVDVSTLEAGGVRDRDYADPPPAPLIDIDELGKWSLYRAVIAEFVATLLFLFRSGSLCSWCTWRRSRSLAPVSTRRGASAPPSCTTTAKPGATSGSSGWARSSERRSQRYTTRSSSAPAPGGTAPSGATPRTISSAGYSALPPPQFKVNGEGERKGVRSNV</sequence>
<feature type="compositionally biased region" description="Polar residues" evidence="1">
    <location>
        <begin position="85"/>
        <end position="103"/>
    </location>
</feature>
<dbReference type="InterPro" id="IPR034294">
    <property type="entry name" value="Aquaporin_transptr"/>
</dbReference>
<evidence type="ECO:0000313" key="2">
    <source>
        <dbReference type="EMBL" id="ONM53264.1"/>
    </source>
</evidence>
<reference evidence="2" key="1">
    <citation type="submission" date="2015-12" db="EMBL/GenBank/DDBJ databases">
        <title>Update maize B73 reference genome by single molecule sequencing technologies.</title>
        <authorList>
            <consortium name="Maize Genome Sequencing Project"/>
            <person name="Ware D."/>
        </authorList>
    </citation>
    <scope>NUCLEOTIDE SEQUENCE [LARGE SCALE GENOMIC DNA]</scope>
    <source>
        <tissue evidence="2">Seedling</tissue>
    </source>
</reference>
<name>A0A1D6HYS2_MAIZE</name>
<feature type="region of interest" description="Disordered" evidence="1">
    <location>
        <begin position="72"/>
        <end position="164"/>
    </location>
</feature>
<dbReference type="PANTHER" id="PTHR45687">
    <property type="entry name" value="AQUAPORIN OR AQUAGLYCEROPORIN RELATED"/>
    <property type="match status" value="1"/>
</dbReference>
<proteinExistence type="predicted"/>
<feature type="compositionally biased region" description="Low complexity" evidence="1">
    <location>
        <begin position="112"/>
        <end position="133"/>
    </location>
</feature>
<evidence type="ECO:0000256" key="1">
    <source>
        <dbReference type="SAM" id="MobiDB-lite"/>
    </source>
</evidence>
<accession>A0A1D6HYS2</accession>
<gene>
    <name evidence="2" type="ORF">ZEAMMB73_Zm00001d019565</name>
</gene>